<sequence>MEDTAARGAASEEIVSAGSRNQQRMERRTRRASGTHRQDPKGRATSRSRIRQDNATAVTQVPGNWDGGGGIPEPQGQSSGTSFPSHLQRSAQFGACASWGRSTKLPCKPQAGSSGNAIGCWGNPDQAIFPLKRRCHSANSYGNPGQLSLHRAAWAPRDTWCGPLAFRKGRRVSTPEAPKRATHMQTHSHSWL</sequence>
<proteinExistence type="predicted"/>
<evidence type="ECO:0000313" key="3">
    <source>
        <dbReference type="Proteomes" id="UP001066276"/>
    </source>
</evidence>
<feature type="compositionally biased region" description="Polar residues" evidence="1">
    <location>
        <begin position="53"/>
        <end position="62"/>
    </location>
</feature>
<feature type="region of interest" description="Disordered" evidence="1">
    <location>
        <begin position="1"/>
        <end position="86"/>
    </location>
</feature>
<accession>A0AAV7LL86</accession>
<organism evidence="2 3">
    <name type="scientific">Pleurodeles waltl</name>
    <name type="common">Iberian ribbed newt</name>
    <dbReference type="NCBI Taxonomy" id="8319"/>
    <lineage>
        <taxon>Eukaryota</taxon>
        <taxon>Metazoa</taxon>
        <taxon>Chordata</taxon>
        <taxon>Craniata</taxon>
        <taxon>Vertebrata</taxon>
        <taxon>Euteleostomi</taxon>
        <taxon>Amphibia</taxon>
        <taxon>Batrachia</taxon>
        <taxon>Caudata</taxon>
        <taxon>Salamandroidea</taxon>
        <taxon>Salamandridae</taxon>
        <taxon>Pleurodelinae</taxon>
        <taxon>Pleurodeles</taxon>
    </lineage>
</organism>
<protein>
    <submittedName>
        <fullName evidence="2">Uncharacterized protein</fullName>
    </submittedName>
</protein>
<reference evidence="2" key="1">
    <citation type="journal article" date="2022" name="bioRxiv">
        <title>Sequencing and chromosome-scale assembly of the giantPleurodeles waltlgenome.</title>
        <authorList>
            <person name="Brown T."/>
            <person name="Elewa A."/>
            <person name="Iarovenko S."/>
            <person name="Subramanian E."/>
            <person name="Araus A.J."/>
            <person name="Petzold A."/>
            <person name="Susuki M."/>
            <person name="Suzuki K.-i.T."/>
            <person name="Hayashi T."/>
            <person name="Toyoda A."/>
            <person name="Oliveira C."/>
            <person name="Osipova E."/>
            <person name="Leigh N.D."/>
            <person name="Simon A."/>
            <person name="Yun M.H."/>
        </authorList>
    </citation>
    <scope>NUCLEOTIDE SEQUENCE</scope>
    <source>
        <strain evidence="2">20211129_DDA</strain>
        <tissue evidence="2">Liver</tissue>
    </source>
</reference>
<gene>
    <name evidence="2" type="ORF">NDU88_004922</name>
</gene>
<evidence type="ECO:0000256" key="1">
    <source>
        <dbReference type="SAM" id="MobiDB-lite"/>
    </source>
</evidence>
<feature type="compositionally biased region" description="Polar residues" evidence="1">
    <location>
        <begin position="75"/>
        <end position="86"/>
    </location>
</feature>
<name>A0AAV7LL86_PLEWA</name>
<feature type="compositionally biased region" description="Polar residues" evidence="1">
    <location>
        <begin position="183"/>
        <end position="192"/>
    </location>
</feature>
<dbReference type="EMBL" id="JANPWB010000015">
    <property type="protein sequence ID" value="KAJ1091807.1"/>
    <property type="molecule type" value="Genomic_DNA"/>
</dbReference>
<dbReference type="AlphaFoldDB" id="A0AAV7LL86"/>
<keyword evidence="3" id="KW-1185">Reference proteome</keyword>
<evidence type="ECO:0000313" key="2">
    <source>
        <dbReference type="EMBL" id="KAJ1091807.1"/>
    </source>
</evidence>
<comment type="caution">
    <text evidence="2">The sequence shown here is derived from an EMBL/GenBank/DDBJ whole genome shotgun (WGS) entry which is preliminary data.</text>
</comment>
<dbReference type="Proteomes" id="UP001066276">
    <property type="component" value="Chromosome 11"/>
</dbReference>
<feature type="region of interest" description="Disordered" evidence="1">
    <location>
        <begin position="171"/>
        <end position="192"/>
    </location>
</feature>